<dbReference type="PANTHER" id="PTHR38446">
    <property type="entry name" value="BLL0914 PROTEIN"/>
    <property type="match status" value="1"/>
</dbReference>
<dbReference type="eggNOG" id="COG3759">
    <property type="taxonomic scope" value="Bacteria"/>
</dbReference>
<dbReference type="PANTHER" id="PTHR38446:SF1">
    <property type="entry name" value="BLL0914 PROTEIN"/>
    <property type="match status" value="1"/>
</dbReference>
<dbReference type="AlphaFoldDB" id="A0A087BZZ9"/>
<dbReference type="InterPro" id="IPR009732">
    <property type="entry name" value="DUF1304"/>
</dbReference>
<keyword evidence="1" id="KW-0812">Transmembrane</keyword>
<name>A0A087BZZ9_9BIFI</name>
<accession>A0A087BZZ9</accession>
<dbReference type="EMBL" id="JGZE01000013">
    <property type="protein sequence ID" value="KFI76599.1"/>
    <property type="molecule type" value="Genomic_DNA"/>
</dbReference>
<comment type="caution">
    <text evidence="2">The sequence shown here is derived from an EMBL/GenBank/DDBJ whole genome shotgun (WGS) entry which is preliminary data.</text>
</comment>
<dbReference type="OrthoDB" id="9803832at2"/>
<gene>
    <name evidence="2" type="ORF">BMON_1198</name>
</gene>
<dbReference type="GeneID" id="93094622"/>
<keyword evidence="3" id="KW-1185">Reference proteome</keyword>
<dbReference type="RefSeq" id="WP_033512753.1">
    <property type="nucleotide sequence ID" value="NZ_JDUO01000007.1"/>
</dbReference>
<keyword evidence="1" id="KW-0472">Membrane</keyword>
<organism evidence="2 3">
    <name type="scientific">Bifidobacterium mongoliense DSM 21395</name>
    <dbReference type="NCBI Taxonomy" id="1437603"/>
    <lineage>
        <taxon>Bacteria</taxon>
        <taxon>Bacillati</taxon>
        <taxon>Actinomycetota</taxon>
        <taxon>Actinomycetes</taxon>
        <taxon>Bifidobacteriales</taxon>
        <taxon>Bifidobacteriaceae</taxon>
        <taxon>Bifidobacterium</taxon>
    </lineage>
</organism>
<keyword evidence="1" id="KW-1133">Transmembrane helix</keyword>
<feature type="transmembrane region" description="Helical" evidence="1">
    <location>
        <begin position="6"/>
        <end position="27"/>
    </location>
</feature>
<evidence type="ECO:0000256" key="1">
    <source>
        <dbReference type="SAM" id="Phobius"/>
    </source>
</evidence>
<feature type="transmembrane region" description="Helical" evidence="1">
    <location>
        <begin position="55"/>
        <end position="74"/>
    </location>
</feature>
<feature type="transmembrane region" description="Helical" evidence="1">
    <location>
        <begin position="108"/>
        <end position="128"/>
    </location>
</feature>
<evidence type="ECO:0000313" key="2">
    <source>
        <dbReference type="EMBL" id="KFI76599.1"/>
    </source>
</evidence>
<evidence type="ECO:0000313" key="3">
    <source>
        <dbReference type="Proteomes" id="UP000029082"/>
    </source>
</evidence>
<feature type="transmembrane region" description="Helical" evidence="1">
    <location>
        <begin position="80"/>
        <end position="101"/>
    </location>
</feature>
<reference evidence="2 3" key="1">
    <citation type="submission" date="2014-03" db="EMBL/GenBank/DDBJ databases">
        <title>Genomics of Bifidobacteria.</title>
        <authorList>
            <person name="Ventura M."/>
            <person name="Milani C."/>
            <person name="Lugli G.A."/>
        </authorList>
    </citation>
    <scope>NUCLEOTIDE SEQUENCE [LARGE SCALE GENOMIC DNA]</scope>
    <source>
        <strain evidence="2 3">DSM 21395</strain>
    </source>
</reference>
<proteinExistence type="predicted"/>
<sequence length="129" mass="13745">MIIAGMIIAVLAALLHIFIFYLEAFAWDSEQARHLFKTGSVEQAQLTKFNAYNQGFYNLFLAVIALAGVIAWFVNAHTVGLSLVFAGAGSMLAAALVLFVSSAPHRSAAVKQGALPLLAVLLVILGLLM</sequence>
<dbReference type="Pfam" id="PF06993">
    <property type="entry name" value="DUF1304"/>
    <property type="match status" value="1"/>
</dbReference>
<dbReference type="Proteomes" id="UP000029082">
    <property type="component" value="Unassembled WGS sequence"/>
</dbReference>
<protein>
    <submittedName>
        <fullName evidence="2">Membrane protein</fullName>
    </submittedName>
</protein>